<evidence type="ECO:0000313" key="2">
    <source>
        <dbReference type="Proteomes" id="UP000294901"/>
    </source>
</evidence>
<dbReference type="EMBL" id="SNWR01000002">
    <property type="protein sequence ID" value="TDO32436.1"/>
    <property type="molecule type" value="Genomic_DNA"/>
</dbReference>
<dbReference type="Proteomes" id="UP000294901">
    <property type="component" value="Unassembled WGS sequence"/>
</dbReference>
<proteinExistence type="predicted"/>
<keyword evidence="2" id="KW-1185">Reference proteome</keyword>
<evidence type="ECO:0000313" key="1">
    <source>
        <dbReference type="EMBL" id="TDO32436.1"/>
    </source>
</evidence>
<gene>
    <name evidence="1" type="ORF">C8E87_7897</name>
</gene>
<sequence>MPARCTPRQPVWLGWRLFTGLPGLGFCPDARVRRPRGRKTVRRR</sequence>
<accession>A0A4R6JD14</accession>
<reference evidence="1 2" key="1">
    <citation type="submission" date="2019-03" db="EMBL/GenBank/DDBJ databases">
        <title>Sequencing the genomes of 1000 actinobacteria strains.</title>
        <authorList>
            <person name="Klenk H.-P."/>
        </authorList>
    </citation>
    <scope>NUCLEOTIDE SEQUENCE [LARGE SCALE GENOMIC DNA]</scope>
    <source>
        <strain evidence="1 2">DSM 43805</strain>
    </source>
</reference>
<protein>
    <submittedName>
        <fullName evidence="1">Uncharacterized protein</fullName>
    </submittedName>
</protein>
<name>A0A4R6JD14_9ACTN</name>
<dbReference type="AlphaFoldDB" id="A0A4R6JD14"/>
<organism evidence="1 2">
    <name type="scientific">Paractinoplanes brasiliensis</name>
    <dbReference type="NCBI Taxonomy" id="52695"/>
    <lineage>
        <taxon>Bacteria</taxon>
        <taxon>Bacillati</taxon>
        <taxon>Actinomycetota</taxon>
        <taxon>Actinomycetes</taxon>
        <taxon>Micromonosporales</taxon>
        <taxon>Micromonosporaceae</taxon>
        <taxon>Paractinoplanes</taxon>
    </lineage>
</organism>
<comment type="caution">
    <text evidence="1">The sequence shown here is derived from an EMBL/GenBank/DDBJ whole genome shotgun (WGS) entry which is preliminary data.</text>
</comment>